<evidence type="ECO:0000256" key="6">
    <source>
        <dbReference type="ARBA" id="ARBA00022989"/>
    </source>
</evidence>
<feature type="domain" description="RCK C-terminal" evidence="9">
    <location>
        <begin position="182"/>
        <end position="262"/>
    </location>
</feature>
<dbReference type="InterPro" id="IPR006512">
    <property type="entry name" value="YidE_YbjL"/>
</dbReference>
<dbReference type="RefSeq" id="WP_119764782.1">
    <property type="nucleotide sequence ID" value="NZ_QYUJ01000014.1"/>
</dbReference>
<evidence type="ECO:0000256" key="8">
    <source>
        <dbReference type="SAM" id="Phobius"/>
    </source>
</evidence>
<reference evidence="10 11" key="1">
    <citation type="submission" date="2018-09" db="EMBL/GenBank/DDBJ databases">
        <authorList>
            <person name="Zhu H."/>
        </authorList>
    </citation>
    <scope>NUCLEOTIDE SEQUENCE [LARGE SCALE GENOMIC DNA]</scope>
    <source>
        <strain evidence="10 11">K2S05-167</strain>
    </source>
</reference>
<dbReference type="PANTHER" id="PTHR30445">
    <property type="entry name" value="K(+)_H(+) ANTIPORTER SUBUNIT KHTT"/>
    <property type="match status" value="1"/>
</dbReference>
<feature type="transmembrane region" description="Helical" evidence="8">
    <location>
        <begin position="357"/>
        <end position="377"/>
    </location>
</feature>
<comment type="caution">
    <text evidence="10">The sequence shown here is derived from an EMBL/GenBank/DDBJ whole genome shotgun (WGS) entry which is preliminary data.</text>
</comment>
<dbReference type="GO" id="GO:0008324">
    <property type="term" value="F:monoatomic cation transmembrane transporter activity"/>
    <property type="evidence" value="ECO:0007669"/>
    <property type="project" value="InterPro"/>
</dbReference>
<evidence type="ECO:0000256" key="4">
    <source>
        <dbReference type="ARBA" id="ARBA00022475"/>
    </source>
</evidence>
<dbReference type="PROSITE" id="PS51202">
    <property type="entry name" value="RCK_C"/>
    <property type="match status" value="2"/>
</dbReference>
<dbReference type="NCBIfam" id="TIGR01625">
    <property type="entry name" value="YidE_YbjL_dupl"/>
    <property type="match status" value="2"/>
</dbReference>
<protein>
    <submittedName>
        <fullName evidence="10">Transporter</fullName>
    </submittedName>
</protein>
<feature type="transmembrane region" description="Helical" evidence="8">
    <location>
        <begin position="383"/>
        <end position="401"/>
    </location>
</feature>
<feature type="transmembrane region" description="Helical" evidence="8">
    <location>
        <begin position="509"/>
        <end position="533"/>
    </location>
</feature>
<evidence type="ECO:0000313" key="10">
    <source>
        <dbReference type="EMBL" id="RJF72545.1"/>
    </source>
</evidence>
<evidence type="ECO:0000313" key="11">
    <source>
        <dbReference type="Proteomes" id="UP000286287"/>
    </source>
</evidence>
<keyword evidence="5 8" id="KW-0812">Transmembrane</keyword>
<dbReference type="Pfam" id="PF02080">
    <property type="entry name" value="TrkA_C"/>
    <property type="match status" value="1"/>
</dbReference>
<accession>A0A418V8V6</accession>
<dbReference type="GO" id="GO:0005886">
    <property type="term" value="C:plasma membrane"/>
    <property type="evidence" value="ECO:0007669"/>
    <property type="project" value="UniProtKB-SubCell"/>
</dbReference>
<dbReference type="Gene3D" id="3.30.70.1450">
    <property type="entry name" value="Regulator of K+ conductance, C-terminal domain"/>
    <property type="match status" value="1"/>
</dbReference>
<evidence type="ECO:0000259" key="9">
    <source>
        <dbReference type="PROSITE" id="PS51202"/>
    </source>
</evidence>
<evidence type="ECO:0000256" key="2">
    <source>
        <dbReference type="ARBA" id="ARBA00009854"/>
    </source>
</evidence>
<organism evidence="10 11">
    <name type="scientific">Deinococcus cavernae</name>
    <dbReference type="NCBI Taxonomy" id="2320857"/>
    <lineage>
        <taxon>Bacteria</taxon>
        <taxon>Thermotogati</taxon>
        <taxon>Deinococcota</taxon>
        <taxon>Deinococci</taxon>
        <taxon>Deinococcales</taxon>
        <taxon>Deinococcaceae</taxon>
        <taxon>Deinococcus</taxon>
    </lineage>
</organism>
<feature type="transmembrane region" description="Helical" evidence="8">
    <location>
        <begin position="12"/>
        <end position="45"/>
    </location>
</feature>
<dbReference type="InterPro" id="IPR050144">
    <property type="entry name" value="AAE_transporter"/>
</dbReference>
<keyword evidence="7 8" id="KW-0472">Membrane</keyword>
<proteinExistence type="inferred from homology"/>
<sequence length="537" mass="56835">MLNILVENPTLTVFVVLLLGFLIGSVRIFGFSLGAAGVLFAGLLISALNADIKLDPIVYELGLALFVYTIALASGHHFVQSLNREGLRRNALVLGMLVAAAALTLGMGRLLGLAPGQTAGLYAGSLTNTPALAGVIQAIGSREGVGDPVVTYSIAYPMGVIGVMLAIFFLEKAFRVNYGQEARDLHLASEELVSQSILVRANQSGSLLDLVKKNRWPILFGRISHEGKMELAEPGDVLQAGDIISVIGTPADVRQVTAALGTPHAESLAADRSQLDFRRIFVSNPQVAGRSLKELHFHNRFGATITRVRRGDRDIVPNGDTILELGDRVRVVTPVERVQEVTRFFGDSYKHLSEINLLTFSLGLTAGLLLGAFPIPLPGGTTFQLGVAGGSLLVGLLLGALGRTGRLLWTIPYSANLTLRQFGLALFLAGVGLRSGGKFAAQIGSLQGLLMFLGGVILTGLTAALTLWIGHRLLKIPFSIATGVLSGLQTHPAVLGYAGERTGNEAPEIGYASVYPVAMIAKIILAQVILTLASRGM</sequence>
<dbReference type="InterPro" id="IPR006037">
    <property type="entry name" value="RCK_C"/>
</dbReference>
<keyword evidence="4" id="KW-1003">Cell membrane</keyword>
<evidence type="ECO:0000256" key="1">
    <source>
        <dbReference type="ARBA" id="ARBA00004651"/>
    </source>
</evidence>
<feature type="transmembrane region" description="Helical" evidence="8">
    <location>
        <begin position="476"/>
        <end position="497"/>
    </location>
</feature>
<dbReference type="PANTHER" id="PTHR30445:SF3">
    <property type="entry name" value="TRANSPORT PROTEIN YIDE-RELATED"/>
    <property type="match status" value="1"/>
</dbReference>
<dbReference type="GO" id="GO:0006813">
    <property type="term" value="P:potassium ion transport"/>
    <property type="evidence" value="ECO:0007669"/>
    <property type="project" value="InterPro"/>
</dbReference>
<dbReference type="Pfam" id="PF06826">
    <property type="entry name" value="Asp-Al_Ex"/>
    <property type="match status" value="2"/>
</dbReference>
<dbReference type="InterPro" id="IPR036721">
    <property type="entry name" value="RCK_C_sf"/>
</dbReference>
<evidence type="ECO:0000256" key="5">
    <source>
        <dbReference type="ARBA" id="ARBA00022692"/>
    </source>
</evidence>
<feature type="transmembrane region" description="Helical" evidence="8">
    <location>
        <begin position="57"/>
        <end position="79"/>
    </location>
</feature>
<comment type="subcellular location">
    <subcellularLocation>
        <location evidence="1">Cell membrane</location>
        <topology evidence="1">Multi-pass membrane protein</topology>
    </subcellularLocation>
</comment>
<feature type="domain" description="RCK C-terminal" evidence="9">
    <location>
        <begin position="263"/>
        <end position="347"/>
    </location>
</feature>
<dbReference type="EMBL" id="QYUJ01000014">
    <property type="protein sequence ID" value="RJF72545.1"/>
    <property type="molecule type" value="Genomic_DNA"/>
</dbReference>
<dbReference type="SUPFAM" id="SSF116726">
    <property type="entry name" value="TrkA C-terminal domain-like"/>
    <property type="match status" value="2"/>
</dbReference>
<feature type="transmembrane region" description="Helical" evidence="8">
    <location>
        <begin position="449"/>
        <end position="469"/>
    </location>
</feature>
<keyword evidence="6 8" id="KW-1133">Transmembrane helix</keyword>
<feature type="transmembrane region" description="Helical" evidence="8">
    <location>
        <begin position="422"/>
        <end position="443"/>
    </location>
</feature>
<dbReference type="Proteomes" id="UP000286287">
    <property type="component" value="Unassembled WGS sequence"/>
</dbReference>
<comment type="similarity">
    <text evidence="2">Belongs to the AAE transporter (TC 2.A.81) family.</text>
</comment>
<keyword evidence="11" id="KW-1185">Reference proteome</keyword>
<evidence type="ECO:0000256" key="7">
    <source>
        <dbReference type="ARBA" id="ARBA00023136"/>
    </source>
</evidence>
<name>A0A418V8V6_9DEIO</name>
<feature type="transmembrane region" description="Helical" evidence="8">
    <location>
        <begin position="149"/>
        <end position="170"/>
    </location>
</feature>
<feature type="transmembrane region" description="Helical" evidence="8">
    <location>
        <begin position="91"/>
        <end position="111"/>
    </location>
</feature>
<dbReference type="AlphaFoldDB" id="A0A418V8V6"/>
<dbReference type="OrthoDB" id="9155749at2"/>
<keyword evidence="3" id="KW-0813">Transport</keyword>
<evidence type="ECO:0000256" key="3">
    <source>
        <dbReference type="ARBA" id="ARBA00022448"/>
    </source>
</evidence>
<gene>
    <name evidence="10" type="ORF">D3875_14330</name>
</gene>